<dbReference type="GO" id="GO:0030992">
    <property type="term" value="C:intraciliary transport particle B"/>
    <property type="evidence" value="ECO:0007669"/>
    <property type="project" value="InterPro"/>
</dbReference>
<proteinExistence type="predicted"/>
<feature type="coiled-coil region" evidence="1">
    <location>
        <begin position="202"/>
        <end position="243"/>
    </location>
</feature>
<keyword evidence="3" id="KW-1185">Reference proteome</keyword>
<feature type="coiled-coil region" evidence="1">
    <location>
        <begin position="120"/>
        <end position="154"/>
    </location>
</feature>
<name>A0A6A4W299_AMPAM</name>
<dbReference type="GO" id="GO:0048487">
    <property type="term" value="F:beta-tubulin binding"/>
    <property type="evidence" value="ECO:0007669"/>
    <property type="project" value="InterPro"/>
</dbReference>
<keyword evidence="2" id="KW-0282">Flagellum</keyword>
<dbReference type="GO" id="GO:0035735">
    <property type="term" value="P:intraciliary transport involved in cilium assembly"/>
    <property type="evidence" value="ECO:0007669"/>
    <property type="project" value="TreeGrafter"/>
</dbReference>
<evidence type="ECO:0000313" key="3">
    <source>
        <dbReference type="Proteomes" id="UP000440578"/>
    </source>
</evidence>
<keyword evidence="2" id="KW-0969">Cilium</keyword>
<dbReference type="Proteomes" id="UP000440578">
    <property type="component" value="Unassembled WGS sequence"/>
</dbReference>
<gene>
    <name evidence="2" type="primary">Ift74_1</name>
    <name evidence="2" type="ORF">FJT64_004728</name>
</gene>
<keyword evidence="2" id="KW-0966">Cell projection</keyword>
<sequence>MLGRQGALRTRTSELRAELARLRAQADALNQEQATYTTYDSRVKQMAGELLDHQAELADYNVLVELMNMDSERALVDSELDQLRHANGNEALLVEKLFLNRKEKENEERRLADTLVDAMSAEVRQRYSALRERSAQLQAAVEATQHQLDLLTARKSHLDTELAASPLKQEAATHYDKLSYMEAKRAELLDEQNARETPEQERERLLKQVKRDNQEMGALERRIHELRAEITKSGEDLEIAENVSFMQGYQGM</sequence>
<dbReference type="PANTHER" id="PTHR31432:SF0">
    <property type="entry name" value="INTRAFLAGELLAR TRANSPORT PROTEIN 74 HOMOLOG"/>
    <property type="match status" value="1"/>
</dbReference>
<dbReference type="EMBL" id="VIIS01001463">
    <property type="protein sequence ID" value="KAF0297864.1"/>
    <property type="molecule type" value="Genomic_DNA"/>
</dbReference>
<comment type="caution">
    <text evidence="2">The sequence shown here is derived from an EMBL/GenBank/DDBJ whole genome shotgun (WGS) entry which is preliminary data.</text>
</comment>
<accession>A0A6A4W299</accession>
<evidence type="ECO:0000256" key="1">
    <source>
        <dbReference type="SAM" id="Coils"/>
    </source>
</evidence>
<dbReference type="InterPro" id="IPR029602">
    <property type="entry name" value="IFT74"/>
</dbReference>
<reference evidence="2 3" key="1">
    <citation type="submission" date="2019-07" db="EMBL/GenBank/DDBJ databases">
        <title>Draft genome assembly of a fouling barnacle, Amphibalanus amphitrite (Darwin, 1854): The first reference genome for Thecostraca.</title>
        <authorList>
            <person name="Kim W."/>
        </authorList>
    </citation>
    <scope>NUCLEOTIDE SEQUENCE [LARGE SCALE GENOMIC DNA]</scope>
    <source>
        <strain evidence="2">SNU_AA5</strain>
        <tissue evidence="2">Soma without cirri and trophi</tissue>
    </source>
</reference>
<dbReference type="PANTHER" id="PTHR31432">
    <property type="entry name" value="INTRAFLAGELLAR TRANSPORT PROTEIN 74 HOMOLOG"/>
    <property type="match status" value="1"/>
</dbReference>
<protein>
    <submittedName>
        <fullName evidence="2">Intraflagellar transport protein 74</fullName>
    </submittedName>
</protein>
<evidence type="ECO:0000313" key="2">
    <source>
        <dbReference type="EMBL" id="KAF0297864.1"/>
    </source>
</evidence>
<keyword evidence="1" id="KW-0175">Coiled coil</keyword>
<dbReference type="OrthoDB" id="444379at2759"/>
<organism evidence="2 3">
    <name type="scientific">Amphibalanus amphitrite</name>
    <name type="common">Striped barnacle</name>
    <name type="synonym">Balanus amphitrite</name>
    <dbReference type="NCBI Taxonomy" id="1232801"/>
    <lineage>
        <taxon>Eukaryota</taxon>
        <taxon>Metazoa</taxon>
        <taxon>Ecdysozoa</taxon>
        <taxon>Arthropoda</taxon>
        <taxon>Crustacea</taxon>
        <taxon>Multicrustacea</taxon>
        <taxon>Cirripedia</taxon>
        <taxon>Thoracica</taxon>
        <taxon>Thoracicalcarea</taxon>
        <taxon>Balanomorpha</taxon>
        <taxon>Balanoidea</taxon>
        <taxon>Balanidae</taxon>
        <taxon>Amphibalaninae</taxon>
        <taxon>Amphibalanus</taxon>
    </lineage>
</organism>
<dbReference type="GO" id="GO:0005929">
    <property type="term" value="C:cilium"/>
    <property type="evidence" value="ECO:0007669"/>
    <property type="project" value="TreeGrafter"/>
</dbReference>
<dbReference type="AlphaFoldDB" id="A0A6A4W299"/>